<proteinExistence type="predicted"/>
<dbReference type="EMBL" id="KV876131">
    <property type="protein sequence ID" value="RZR74150.1"/>
    <property type="molecule type" value="Genomic_DNA"/>
</dbReference>
<protein>
    <submittedName>
        <fullName evidence="1">Uncharacterized protein</fullName>
    </submittedName>
</protein>
<dbReference type="Proteomes" id="UP000290560">
    <property type="component" value="Unassembled WGS sequence"/>
</dbReference>
<evidence type="ECO:0000313" key="1">
    <source>
        <dbReference type="EMBL" id="RZR74150.1"/>
    </source>
</evidence>
<reference evidence="1" key="1">
    <citation type="journal article" date="2018" name="Data Brief">
        <title>Genome sequence data from 17 accessions of Ensete ventricosum, a staple food crop for millions in Ethiopia.</title>
        <authorList>
            <person name="Yemataw Z."/>
            <person name="Muzemil S."/>
            <person name="Ambachew D."/>
            <person name="Tripathi L."/>
            <person name="Tesfaye K."/>
            <person name="Chala A."/>
            <person name="Farbos A."/>
            <person name="O'Neill P."/>
            <person name="Moore K."/>
            <person name="Grant M."/>
            <person name="Studholme D.J."/>
        </authorList>
    </citation>
    <scope>NUCLEOTIDE SEQUENCE [LARGE SCALE GENOMIC DNA]</scope>
    <source>
        <tissue evidence="1">Leaf</tissue>
    </source>
</reference>
<sequence>MTGAMKLQPDDGPRSSLSIRPRFGRCSGISSKFAKRFAEGIKKLAGNMPGDHQKKTARLVVRMLEAAGFTGGTTFPKILAGKPLVSGGCTATAQVFGQLTCPCWAVELPIPRNLGTLGG</sequence>
<gene>
    <name evidence="1" type="ORF">BHM03_00032668</name>
</gene>
<name>A0A445MIS0_ENSVE</name>
<accession>A0A445MIS0</accession>
<dbReference type="AlphaFoldDB" id="A0A445MIS0"/>
<organism evidence="1">
    <name type="scientific">Ensete ventricosum</name>
    <name type="common">Abyssinian banana</name>
    <name type="synonym">Musa ensete</name>
    <dbReference type="NCBI Taxonomy" id="4639"/>
    <lineage>
        <taxon>Eukaryota</taxon>
        <taxon>Viridiplantae</taxon>
        <taxon>Streptophyta</taxon>
        <taxon>Embryophyta</taxon>
        <taxon>Tracheophyta</taxon>
        <taxon>Spermatophyta</taxon>
        <taxon>Magnoliopsida</taxon>
        <taxon>Liliopsida</taxon>
        <taxon>Zingiberales</taxon>
        <taxon>Musaceae</taxon>
        <taxon>Ensete</taxon>
    </lineage>
</organism>